<dbReference type="HAMAP" id="MF_02120">
    <property type="entry name" value="LysA"/>
    <property type="match status" value="1"/>
</dbReference>
<dbReference type="RefSeq" id="WP_168450684.1">
    <property type="nucleotide sequence ID" value="NZ_JAAWWK010000004.1"/>
</dbReference>
<dbReference type="Pfam" id="PF02784">
    <property type="entry name" value="Orn_Arg_deC_N"/>
    <property type="match status" value="1"/>
</dbReference>
<keyword evidence="5" id="KW-0028">Amino-acid biosynthesis</keyword>
<keyword evidence="3 5" id="KW-0663">Pyridoxal phosphate</keyword>
<dbReference type="PROSITE" id="PS00878">
    <property type="entry name" value="ODR_DC_2_1"/>
    <property type="match status" value="1"/>
</dbReference>
<evidence type="ECO:0000259" key="8">
    <source>
        <dbReference type="Pfam" id="PF00278"/>
    </source>
</evidence>
<accession>A0ABX1GG85</accession>
<feature type="binding site" evidence="5">
    <location>
        <position position="344"/>
    </location>
    <ligand>
        <name>substrate</name>
    </ligand>
</feature>
<feature type="domain" description="Orn/DAP/Arg decarboxylase 2 N-terminal" evidence="9">
    <location>
        <begin position="37"/>
        <end position="280"/>
    </location>
</feature>
<feature type="binding site" evidence="5">
    <location>
        <position position="316"/>
    </location>
    <ligand>
        <name>substrate</name>
    </ligand>
</feature>
<dbReference type="Gene3D" id="3.20.20.10">
    <property type="entry name" value="Alanine racemase"/>
    <property type="match status" value="1"/>
</dbReference>
<comment type="pathway">
    <text evidence="5 7">Amino-acid biosynthesis; L-lysine biosynthesis via DAP pathway; L-lysine from DL-2,6-diaminopimelate: step 1/1.</text>
</comment>
<protein>
    <recommendedName>
        <fullName evidence="5 6">Diaminopimelate decarboxylase</fullName>
        <shortName evidence="5">DAP decarboxylase</shortName>
        <shortName evidence="5">DAPDC</shortName>
        <ecNumber evidence="5 6">4.1.1.20</ecNumber>
    </recommendedName>
</protein>
<dbReference type="InterPro" id="IPR000183">
    <property type="entry name" value="Orn/DAP/Arg_de-COase"/>
</dbReference>
<sequence>MSAFHYQNGSLYAESVSLSDIAAEYGSPCYVYSRNYLEQRFLEYSNALEGQDHLVCYAVKANSNIAVLNVLARLGAGFDIVSVGELERVLAAGGKAERVVFSGVGKTKAEMRRALEVGILCFNVESEAELERLNEVAAELGCRAPVSIRVNPDVDAKTHPYISTGLRDNKFGIDIARAPAVYQRAASLDHLEIKGVDCHIGSQLIDTTPFLDTLERLLQLVDELAKQQIHLSHIDLGGGLGVRYRDEQAPNTGEYIAAIRRRLGDRQVKLMFEPGRSIAANAGVLLTTVEFLKLNPHKNFAVIDAAMNDMLRPSLYQAWMDLLPVTPREDVDARLYDVVGPVCETGDFLAKDRELRIESGDLLALASSGAYGFTMSSNYNSRGRVAEVMVDGDQHYLIRARETVADLMRGEALLPL</sequence>
<dbReference type="PRINTS" id="PR01179">
    <property type="entry name" value="ODADCRBXLASE"/>
</dbReference>
<feature type="binding site" evidence="5">
    <location>
        <begin position="273"/>
        <end position="276"/>
    </location>
    <ligand>
        <name>pyridoxal 5'-phosphate</name>
        <dbReference type="ChEBI" id="CHEBI:597326"/>
    </ligand>
</feature>
<dbReference type="PANTHER" id="PTHR43727:SF2">
    <property type="entry name" value="GROUP IV DECARBOXYLASE"/>
    <property type="match status" value="1"/>
</dbReference>
<reference evidence="10 11" key="1">
    <citation type="submission" date="2020-04" db="EMBL/GenBank/DDBJ databases">
        <authorList>
            <person name="Yoon J."/>
        </authorList>
    </citation>
    <scope>NUCLEOTIDE SEQUENCE [LARGE SCALE GENOMIC DNA]</scope>
    <source>
        <strain evidence="10 11">KMU-166</strain>
    </source>
</reference>
<evidence type="ECO:0000259" key="9">
    <source>
        <dbReference type="Pfam" id="PF02784"/>
    </source>
</evidence>
<comment type="subunit">
    <text evidence="5">Homodimer.</text>
</comment>
<dbReference type="PANTHER" id="PTHR43727">
    <property type="entry name" value="DIAMINOPIMELATE DECARBOXYLASE"/>
    <property type="match status" value="1"/>
</dbReference>
<dbReference type="Gene3D" id="2.40.37.10">
    <property type="entry name" value="Lyase, Ornithine Decarboxylase, Chain A, domain 1"/>
    <property type="match status" value="1"/>
</dbReference>
<feature type="binding site" evidence="5">
    <location>
        <position position="371"/>
    </location>
    <ligand>
        <name>substrate</name>
    </ligand>
</feature>
<proteinExistence type="inferred from homology"/>
<dbReference type="NCBIfam" id="TIGR01048">
    <property type="entry name" value="lysA"/>
    <property type="match status" value="1"/>
</dbReference>
<dbReference type="InterPro" id="IPR022653">
    <property type="entry name" value="De-COase2_pyr-phos_BS"/>
</dbReference>
<evidence type="ECO:0000256" key="2">
    <source>
        <dbReference type="ARBA" id="ARBA00022793"/>
    </source>
</evidence>
<dbReference type="SUPFAM" id="SSF50621">
    <property type="entry name" value="Alanine racemase C-terminal domain-like"/>
    <property type="match status" value="1"/>
</dbReference>
<keyword evidence="4 5" id="KW-0456">Lyase</keyword>
<dbReference type="InterPro" id="IPR002986">
    <property type="entry name" value="DAP_deCOOHase_LysA"/>
</dbReference>
<keyword evidence="5 7" id="KW-0457">Lysine biosynthesis</keyword>
<dbReference type="InterPro" id="IPR009006">
    <property type="entry name" value="Ala_racemase/Decarboxylase_C"/>
</dbReference>
<evidence type="ECO:0000313" key="10">
    <source>
        <dbReference type="EMBL" id="NKI18156.1"/>
    </source>
</evidence>
<dbReference type="EMBL" id="JAAWWK010000004">
    <property type="protein sequence ID" value="NKI18156.1"/>
    <property type="molecule type" value="Genomic_DNA"/>
</dbReference>
<dbReference type="EC" id="4.1.1.20" evidence="5 6"/>
<feature type="modified residue" description="N6-(pyridoxal phosphate)lysine" evidence="5">
    <location>
        <position position="60"/>
    </location>
</feature>
<organism evidence="10 11">
    <name type="scientific">Spongiibacter thalassae</name>
    <dbReference type="NCBI Taxonomy" id="2721624"/>
    <lineage>
        <taxon>Bacteria</taxon>
        <taxon>Pseudomonadati</taxon>
        <taxon>Pseudomonadota</taxon>
        <taxon>Gammaproteobacteria</taxon>
        <taxon>Cellvibrionales</taxon>
        <taxon>Spongiibacteraceae</taxon>
        <taxon>Spongiibacter</taxon>
    </lineage>
</organism>
<dbReference type="SUPFAM" id="SSF51419">
    <property type="entry name" value="PLP-binding barrel"/>
    <property type="match status" value="1"/>
</dbReference>
<name>A0ABX1GG85_9GAMM</name>
<gene>
    <name evidence="5 10" type="primary">lysA</name>
    <name evidence="10" type="ORF">HCU74_12140</name>
</gene>
<feature type="binding site" evidence="5">
    <location>
        <position position="276"/>
    </location>
    <ligand>
        <name>substrate</name>
    </ligand>
</feature>
<evidence type="ECO:0000313" key="11">
    <source>
        <dbReference type="Proteomes" id="UP000765845"/>
    </source>
</evidence>
<evidence type="ECO:0000256" key="4">
    <source>
        <dbReference type="ARBA" id="ARBA00023239"/>
    </source>
</evidence>
<evidence type="ECO:0000256" key="5">
    <source>
        <dbReference type="HAMAP-Rule" id="MF_02120"/>
    </source>
</evidence>
<keyword evidence="2 5" id="KW-0210">Decarboxylase</keyword>
<comment type="caution">
    <text evidence="10">The sequence shown here is derived from an EMBL/GenBank/DDBJ whole genome shotgun (WGS) entry which is preliminary data.</text>
</comment>
<evidence type="ECO:0000256" key="1">
    <source>
        <dbReference type="ARBA" id="ARBA00001933"/>
    </source>
</evidence>
<comment type="catalytic activity">
    <reaction evidence="5 7">
        <text>meso-2,6-diaminopimelate + H(+) = L-lysine + CO2</text>
        <dbReference type="Rhea" id="RHEA:15101"/>
        <dbReference type="ChEBI" id="CHEBI:15378"/>
        <dbReference type="ChEBI" id="CHEBI:16526"/>
        <dbReference type="ChEBI" id="CHEBI:32551"/>
        <dbReference type="ChEBI" id="CHEBI:57791"/>
        <dbReference type="EC" id="4.1.1.20"/>
    </reaction>
</comment>
<evidence type="ECO:0000256" key="7">
    <source>
        <dbReference type="RuleBase" id="RU003738"/>
    </source>
</evidence>
<dbReference type="Proteomes" id="UP000765845">
    <property type="component" value="Unassembled WGS sequence"/>
</dbReference>
<dbReference type="CDD" id="cd06828">
    <property type="entry name" value="PLPDE_III_DapDC"/>
    <property type="match status" value="1"/>
</dbReference>
<comment type="function">
    <text evidence="5">Specifically catalyzes the decarboxylation of meso-diaminopimelate (meso-DAP) to L-lysine.</text>
</comment>
<feature type="binding site" evidence="5">
    <location>
        <position position="312"/>
    </location>
    <ligand>
        <name>substrate</name>
    </ligand>
</feature>
<evidence type="ECO:0000256" key="3">
    <source>
        <dbReference type="ARBA" id="ARBA00022898"/>
    </source>
</evidence>
<dbReference type="Pfam" id="PF00278">
    <property type="entry name" value="Orn_DAP_Arg_deC"/>
    <property type="match status" value="1"/>
</dbReference>
<dbReference type="PRINTS" id="PR01181">
    <property type="entry name" value="DAPDCRBXLASE"/>
</dbReference>
<dbReference type="GO" id="GO:0008836">
    <property type="term" value="F:diaminopimelate decarboxylase activity"/>
    <property type="evidence" value="ECO:0007669"/>
    <property type="project" value="UniProtKB-EC"/>
</dbReference>
<evidence type="ECO:0000256" key="6">
    <source>
        <dbReference type="NCBIfam" id="TIGR01048"/>
    </source>
</evidence>
<comment type="similarity">
    <text evidence="5">Belongs to the Orn/Lys/Arg decarboxylase class-II family. LysA subfamily.</text>
</comment>
<feature type="domain" description="Orn/DAP/Arg decarboxylase 2 C-terminal" evidence="8">
    <location>
        <begin position="29"/>
        <end position="369"/>
    </location>
</feature>
<feature type="binding site" evidence="5">
    <location>
        <position position="371"/>
    </location>
    <ligand>
        <name>pyridoxal 5'-phosphate</name>
        <dbReference type="ChEBI" id="CHEBI:597326"/>
    </ligand>
</feature>
<feature type="binding site" evidence="5">
    <location>
        <position position="239"/>
    </location>
    <ligand>
        <name>pyridoxal 5'-phosphate</name>
        <dbReference type="ChEBI" id="CHEBI:597326"/>
    </ligand>
</feature>
<dbReference type="InterPro" id="IPR029066">
    <property type="entry name" value="PLP-binding_barrel"/>
</dbReference>
<dbReference type="InterPro" id="IPR022644">
    <property type="entry name" value="De-COase2_N"/>
</dbReference>
<dbReference type="InterPro" id="IPR022643">
    <property type="entry name" value="De-COase2_C"/>
</dbReference>
<keyword evidence="11" id="KW-1185">Reference proteome</keyword>
<comment type="cofactor">
    <cofactor evidence="1 5 7">
        <name>pyridoxal 5'-phosphate</name>
        <dbReference type="ChEBI" id="CHEBI:597326"/>
    </cofactor>
</comment>
<dbReference type="PROSITE" id="PS00879">
    <property type="entry name" value="ODR_DC_2_2"/>
    <property type="match status" value="1"/>
</dbReference>
<dbReference type="InterPro" id="IPR022657">
    <property type="entry name" value="De-COase2_CS"/>
</dbReference>